<evidence type="ECO:0000313" key="2">
    <source>
        <dbReference type="EMBL" id="RMP18433.1"/>
    </source>
</evidence>
<name>A0A0P9QL63_9PSED</name>
<accession>A0A0P9QL63</accession>
<dbReference type="EMBL" id="RBQG01000028">
    <property type="protein sequence ID" value="RMP18433.1"/>
    <property type="molecule type" value="Genomic_DNA"/>
</dbReference>
<dbReference type="Proteomes" id="UP000269044">
    <property type="component" value="Unassembled WGS sequence"/>
</dbReference>
<protein>
    <submittedName>
        <fullName evidence="3">Uncharacterized protein</fullName>
    </submittedName>
</protein>
<dbReference type="Proteomes" id="UP000267908">
    <property type="component" value="Unassembled WGS sequence"/>
</dbReference>
<sequence>MAPQSVILEDTSREPTEGGKPLGCRAVCPPTLENSMKKSLIPLSLALILSASFASADNWPPETSAKVPGNALEYPTKLEAVNVSMEEMLNAGATVVSSYVAENGPVVTLNNKKHYVICMLRGAGTGSDTNVATSKCYAMN</sequence>
<evidence type="ECO:0000313" key="5">
    <source>
        <dbReference type="Proteomes" id="UP000269044"/>
    </source>
</evidence>
<reference evidence="4 5" key="1">
    <citation type="submission" date="2018-08" db="EMBL/GenBank/DDBJ databases">
        <title>Recombination of ecologically and evolutionarily significant loci maintains genetic cohesion in the Pseudomonas syringae species complex.</title>
        <authorList>
            <person name="Dillon M."/>
            <person name="Thakur S."/>
            <person name="Almeida R.N.D."/>
            <person name="Weir B.S."/>
            <person name="Guttman D.S."/>
        </authorList>
    </citation>
    <scope>NUCLEOTIDE SEQUENCE [LARGE SCALE GENOMIC DNA]</scope>
    <source>
        <strain evidence="3 5">ICMP 13052</strain>
        <strain evidence="2 4">ICMP 4330</strain>
    </source>
</reference>
<proteinExistence type="predicted"/>
<gene>
    <name evidence="3" type="ORF">ALQ08_101208</name>
    <name evidence="2" type="ORF">ALQ28_101099</name>
</gene>
<dbReference type="AlphaFoldDB" id="A0A0P9QL63"/>
<evidence type="ECO:0000256" key="1">
    <source>
        <dbReference type="SAM" id="MobiDB-lite"/>
    </source>
</evidence>
<evidence type="ECO:0000313" key="3">
    <source>
        <dbReference type="EMBL" id="RMQ23805.1"/>
    </source>
</evidence>
<organism evidence="3 5">
    <name type="scientific">Pseudomonas syringae pv. delphinii</name>
    <dbReference type="NCBI Taxonomy" id="192088"/>
    <lineage>
        <taxon>Bacteria</taxon>
        <taxon>Pseudomonadati</taxon>
        <taxon>Pseudomonadota</taxon>
        <taxon>Gammaproteobacteria</taxon>
        <taxon>Pseudomonadales</taxon>
        <taxon>Pseudomonadaceae</taxon>
        <taxon>Pseudomonas</taxon>
    </lineage>
</organism>
<feature type="region of interest" description="Disordered" evidence="1">
    <location>
        <begin position="1"/>
        <end position="22"/>
    </location>
</feature>
<evidence type="ECO:0000313" key="4">
    <source>
        <dbReference type="Proteomes" id="UP000267908"/>
    </source>
</evidence>
<dbReference type="EMBL" id="RBRA01000160">
    <property type="protein sequence ID" value="RMQ23805.1"/>
    <property type="molecule type" value="Genomic_DNA"/>
</dbReference>
<comment type="caution">
    <text evidence="3">The sequence shown here is derived from an EMBL/GenBank/DDBJ whole genome shotgun (WGS) entry which is preliminary data.</text>
</comment>